<evidence type="ECO:0000256" key="9">
    <source>
        <dbReference type="ARBA" id="ARBA00022989"/>
    </source>
</evidence>
<evidence type="ECO:0000256" key="10">
    <source>
        <dbReference type="ARBA" id="ARBA00023012"/>
    </source>
</evidence>
<dbReference type="InterPro" id="IPR036641">
    <property type="entry name" value="HPT_dom_sf"/>
</dbReference>
<dbReference type="PROSITE" id="PS50110">
    <property type="entry name" value="RESPONSE_REGULATORY"/>
    <property type="match status" value="1"/>
</dbReference>
<dbReference type="EC" id="2.7.13.3" evidence="3"/>
<keyword evidence="6" id="KW-0812">Transmembrane</keyword>
<keyword evidence="5 13" id="KW-0597">Phosphoprotein</keyword>
<dbReference type="PROSITE" id="PS50894">
    <property type="entry name" value="HPT"/>
    <property type="match status" value="1"/>
</dbReference>
<dbReference type="InterPro" id="IPR003661">
    <property type="entry name" value="HisK_dim/P_dom"/>
</dbReference>
<dbReference type="Gene3D" id="3.30.450.20">
    <property type="entry name" value="PAS domain"/>
    <property type="match status" value="1"/>
</dbReference>
<reference evidence="20 21" key="1">
    <citation type="journal article" date="2017" name="Int. J. Syst. Evol. Microbiol.">
        <title>Photobacterium alginatilyticum sp. nov., a marine bacterium isolated from bottom seawater.</title>
        <authorList>
            <person name="Wang X."/>
            <person name="Wang Y."/>
            <person name="Yang X."/>
            <person name="Sun H."/>
            <person name="Li B."/>
            <person name="Zhang X.H."/>
        </authorList>
    </citation>
    <scope>NUCLEOTIDE SEQUENCE [LARGE SCALE GENOMIC DNA]</scope>
    <source>
        <strain evidence="20 21">P03D4</strain>
    </source>
</reference>
<dbReference type="CDD" id="cd01007">
    <property type="entry name" value="PBP2_BvgS_HisK_like"/>
    <property type="match status" value="2"/>
</dbReference>
<dbReference type="PRINTS" id="PR00344">
    <property type="entry name" value="BCTRLSENSOR"/>
</dbReference>
<keyword evidence="14" id="KW-0175">Coiled coil</keyword>
<dbReference type="InterPro" id="IPR004358">
    <property type="entry name" value="Sig_transdc_His_kin-like_C"/>
</dbReference>
<proteinExistence type="predicted"/>
<keyword evidence="7" id="KW-0547">Nucleotide-binding</keyword>
<dbReference type="InterPro" id="IPR005467">
    <property type="entry name" value="His_kinase_dom"/>
</dbReference>
<dbReference type="InterPro" id="IPR001638">
    <property type="entry name" value="Solute-binding_3/MltF_N"/>
</dbReference>
<dbReference type="InterPro" id="IPR003594">
    <property type="entry name" value="HATPase_dom"/>
</dbReference>
<feature type="modified residue" description="Phosphohistidine" evidence="12">
    <location>
        <position position="1397"/>
    </location>
</feature>
<dbReference type="InterPro" id="IPR036097">
    <property type="entry name" value="HisK_dim/P_sf"/>
</dbReference>
<evidence type="ECO:0000256" key="16">
    <source>
        <dbReference type="SAM" id="SignalP"/>
    </source>
</evidence>
<dbReference type="Pfam" id="PF01627">
    <property type="entry name" value="Hpt"/>
    <property type="match status" value="1"/>
</dbReference>
<dbReference type="PANTHER" id="PTHR45339">
    <property type="entry name" value="HYBRID SIGNAL TRANSDUCTION HISTIDINE KINASE J"/>
    <property type="match status" value="1"/>
</dbReference>
<dbReference type="Pfam" id="PF00512">
    <property type="entry name" value="HisKA"/>
    <property type="match status" value="1"/>
</dbReference>
<feature type="modified residue" description="4-aspartylphosphate" evidence="13">
    <location>
        <position position="1168"/>
    </location>
</feature>
<keyword evidence="16" id="KW-0732">Signal</keyword>
<dbReference type="InterPro" id="IPR001789">
    <property type="entry name" value="Sig_transdc_resp-reg_receiver"/>
</dbReference>
<evidence type="ECO:0000259" key="18">
    <source>
        <dbReference type="PROSITE" id="PS50110"/>
    </source>
</evidence>
<dbReference type="SMART" id="SM00062">
    <property type="entry name" value="PBPb"/>
    <property type="match status" value="2"/>
</dbReference>
<dbReference type="Gene3D" id="3.30.565.10">
    <property type="entry name" value="Histidine kinase-like ATPase, C-terminal domain"/>
    <property type="match status" value="1"/>
</dbReference>
<dbReference type="CDD" id="cd17546">
    <property type="entry name" value="REC_hyHK_CKI1_RcsC-like"/>
    <property type="match status" value="1"/>
</dbReference>
<dbReference type="SUPFAM" id="SSF47226">
    <property type="entry name" value="Histidine-containing phosphotransfer domain, HPT domain"/>
    <property type="match status" value="1"/>
</dbReference>
<protein>
    <recommendedName>
        <fullName evidence="3">histidine kinase</fullName>
        <ecNumber evidence="3">2.7.13.3</ecNumber>
    </recommendedName>
</protein>
<keyword evidence="11" id="KW-0472">Membrane</keyword>
<evidence type="ECO:0000256" key="7">
    <source>
        <dbReference type="ARBA" id="ARBA00022741"/>
    </source>
</evidence>
<feature type="region of interest" description="Disordered" evidence="15">
    <location>
        <begin position="1442"/>
        <end position="1461"/>
    </location>
</feature>
<evidence type="ECO:0000256" key="15">
    <source>
        <dbReference type="SAM" id="MobiDB-lite"/>
    </source>
</evidence>
<feature type="domain" description="Response regulatory" evidence="18">
    <location>
        <begin position="1119"/>
        <end position="1276"/>
    </location>
</feature>
<keyword evidence="9" id="KW-1133">Transmembrane helix</keyword>
<dbReference type="RefSeq" id="WP_160648600.1">
    <property type="nucleotide sequence ID" value="NZ_RSEJ01000002.1"/>
</dbReference>
<evidence type="ECO:0000256" key="13">
    <source>
        <dbReference type="PROSITE-ProRule" id="PRU00169"/>
    </source>
</evidence>
<dbReference type="Gene3D" id="3.40.190.10">
    <property type="entry name" value="Periplasmic binding protein-like II"/>
    <property type="match status" value="4"/>
</dbReference>
<dbReference type="SMART" id="SM00388">
    <property type="entry name" value="HisKA"/>
    <property type="match status" value="1"/>
</dbReference>
<evidence type="ECO:0000259" key="17">
    <source>
        <dbReference type="PROSITE" id="PS50109"/>
    </source>
</evidence>
<dbReference type="SMART" id="SM00387">
    <property type="entry name" value="HATPase_c"/>
    <property type="match status" value="1"/>
</dbReference>
<dbReference type="Proteomes" id="UP000738517">
    <property type="component" value="Unassembled WGS sequence"/>
</dbReference>
<evidence type="ECO:0000256" key="2">
    <source>
        <dbReference type="ARBA" id="ARBA00004651"/>
    </source>
</evidence>
<evidence type="ECO:0000256" key="5">
    <source>
        <dbReference type="ARBA" id="ARBA00022553"/>
    </source>
</evidence>
<name>A0ABW9YCV3_9GAMM</name>
<dbReference type="SUPFAM" id="SSF47384">
    <property type="entry name" value="Homodimeric domain of signal transducing histidine kinase"/>
    <property type="match status" value="1"/>
</dbReference>
<evidence type="ECO:0000256" key="1">
    <source>
        <dbReference type="ARBA" id="ARBA00000085"/>
    </source>
</evidence>
<dbReference type="Gene3D" id="1.20.120.160">
    <property type="entry name" value="HPT domain"/>
    <property type="match status" value="1"/>
</dbReference>
<dbReference type="CDD" id="cd00082">
    <property type="entry name" value="HisKA"/>
    <property type="match status" value="1"/>
</dbReference>
<evidence type="ECO:0000256" key="4">
    <source>
        <dbReference type="ARBA" id="ARBA00022475"/>
    </source>
</evidence>
<feature type="compositionally biased region" description="Polar residues" evidence="15">
    <location>
        <begin position="1328"/>
        <end position="1342"/>
    </location>
</feature>
<dbReference type="InterPro" id="IPR035965">
    <property type="entry name" value="PAS-like_dom_sf"/>
</dbReference>
<dbReference type="Gene3D" id="1.10.287.130">
    <property type="match status" value="1"/>
</dbReference>
<dbReference type="SUPFAM" id="SSF55785">
    <property type="entry name" value="PYP-like sensor domain (PAS domain)"/>
    <property type="match status" value="1"/>
</dbReference>
<dbReference type="PROSITE" id="PS50109">
    <property type="entry name" value="HIS_KIN"/>
    <property type="match status" value="1"/>
</dbReference>
<dbReference type="InterPro" id="IPR008207">
    <property type="entry name" value="Sig_transdc_His_kin_Hpt_dom"/>
</dbReference>
<dbReference type="SUPFAM" id="SSF53850">
    <property type="entry name" value="Periplasmic binding protein-like II"/>
    <property type="match status" value="2"/>
</dbReference>
<keyword evidence="10" id="KW-0902">Two-component regulatory system</keyword>
<dbReference type="CDD" id="cd16922">
    <property type="entry name" value="HATPase_EvgS-ArcB-TorS-like"/>
    <property type="match status" value="1"/>
</dbReference>
<evidence type="ECO:0000256" key="14">
    <source>
        <dbReference type="SAM" id="Coils"/>
    </source>
</evidence>
<dbReference type="Pfam" id="PF02518">
    <property type="entry name" value="HATPase_c"/>
    <property type="match status" value="1"/>
</dbReference>
<feature type="coiled-coil region" evidence="14">
    <location>
        <begin position="560"/>
        <end position="594"/>
    </location>
</feature>
<evidence type="ECO:0000313" key="21">
    <source>
        <dbReference type="Proteomes" id="UP000738517"/>
    </source>
</evidence>
<evidence type="ECO:0000256" key="11">
    <source>
        <dbReference type="ARBA" id="ARBA00023136"/>
    </source>
</evidence>
<evidence type="ECO:0000256" key="3">
    <source>
        <dbReference type="ARBA" id="ARBA00012438"/>
    </source>
</evidence>
<evidence type="ECO:0000259" key="19">
    <source>
        <dbReference type="PROSITE" id="PS50894"/>
    </source>
</evidence>
<dbReference type="PANTHER" id="PTHR45339:SF1">
    <property type="entry name" value="HYBRID SIGNAL TRANSDUCTION HISTIDINE KINASE J"/>
    <property type="match status" value="1"/>
</dbReference>
<feature type="domain" description="HPt" evidence="19">
    <location>
        <begin position="1358"/>
        <end position="1458"/>
    </location>
</feature>
<evidence type="ECO:0000256" key="6">
    <source>
        <dbReference type="ARBA" id="ARBA00022692"/>
    </source>
</evidence>
<dbReference type="Gene3D" id="3.40.50.2300">
    <property type="match status" value="1"/>
</dbReference>
<feature type="chain" id="PRO_5047032571" description="histidine kinase" evidence="16">
    <location>
        <begin position="31"/>
        <end position="1461"/>
    </location>
</feature>
<dbReference type="InterPro" id="IPR036890">
    <property type="entry name" value="HATPase_C_sf"/>
</dbReference>
<evidence type="ECO:0000313" key="20">
    <source>
        <dbReference type="EMBL" id="NBI51491.1"/>
    </source>
</evidence>
<organism evidence="20 21">
    <name type="scientific">Photobacterium alginatilyticum</name>
    <dbReference type="NCBI Taxonomy" id="1775171"/>
    <lineage>
        <taxon>Bacteria</taxon>
        <taxon>Pseudomonadati</taxon>
        <taxon>Pseudomonadota</taxon>
        <taxon>Gammaproteobacteria</taxon>
        <taxon>Vibrionales</taxon>
        <taxon>Vibrionaceae</taxon>
        <taxon>Photobacterium</taxon>
    </lineage>
</organism>
<gene>
    <name evidence="20" type="ORF">EIZ48_02730</name>
</gene>
<dbReference type="SMART" id="SM00448">
    <property type="entry name" value="REC"/>
    <property type="match status" value="1"/>
</dbReference>
<dbReference type="InterPro" id="IPR011006">
    <property type="entry name" value="CheY-like_superfamily"/>
</dbReference>
<sequence length="1461" mass="164020">MMTEQFFQRTRCFFITCCLLLSILPIPGQADPQSSLTIVSDRPHLRVGLPGFSFPPYIFVTENKDASPGTRTSTKTETQVDGLLIEILDQVAKHADFTYEITFYSTYNEVVTAFKAGELDLLPGVTSTFSRQQYMAFSEPMFSIRRGVITKQQPVNQFQELTGKKIAVEQGFALMELLPSLMPKTTLVPVSNSLQAIESVQQSKADGYIGDAVVLSDLLRQHNDPSLELSILPGLPTNHLHFATQKGKHKLLSRINFALEDIKSQSLTAIYNQWLNPGQINMFTNYGQLRLSPEERSWLDKNPYITIGVHRDWAPYDYINVDKIHSGLTADLLNIISNELGVKFEISSNKTYSELNRAFHDGELMMLSALPETPTQDKLMYFSSPYIDEPWVLFAPAEEGIDSLLNNSKLTVGIIADTSGSELLTDFCNNCSSVSYINQVSAFQALQKEEVDRVLTSLHHASPLLQSDYLGQFKMVGQIEDKNLVPLHFAVNFRQPILLNIINKALGSIPQEELTRLENKWLTFEYQEGLAPKEVAKWAGIITLLVLTVIITITWWNRKMAEEILQRKTAEKRAKRAERRLQHLADNLDGVVLQHVQPDPEQPLNIQYTFVSAGVKDLLGVSATSIKLHPEHLLNLLDDIDMPALKQSMCEATKQGHWDSEQKLKYHRGQLKWIQFKSRVTPHEEGGFYWNTVVTDISLLKQQQLALEHARQKAEIATAAKSQFLATISHEVRTPISGILGLLELMADQPLNDELVNLHGGLTQSARNMLHIVNDVLDYSKIEAGKLDLNPTNIELGKVLARIIQPQSIHAQQKNLAFKYWQDPRLADWVLADDIRLHQILNNFLNNAVKFTEQGTIGLAVDVLSPADSELSSGKQTIRFTVSDTGIGISQAQQKNLFKPFEQADQSTSRRFGGTGLGLAIARKLVEQMDGSIQLNSQLGKGSEFSIIVTLPLGEPEPEHRPSHTANDTDVPASITSGSSLIIGYFMQREALYRYLQHLQLTPVIVAAKHRYELKNEADKHQPRHIFIAMSIWQQLQLNDQWLEEHLPDINIIIINQNPMLSPEPLGQQWCLSVNPLLPDNLRHVLTMPVSSMQNRLIELVESENWTESRESAEANGRLILVAEDHPVNQQVISKQLKKIGLHADIVDNGVLALEAMKHHRYGLLLTDCHMPEMDGYTLSATIRQQERRATDTDNGGELAHEQLIMEFGPTISHSYQQMHAGHSVKGLPKSGLPIIALTANAIQGEDSHCFEMGMSDFLVKPVSIAKLKQVLLKWLNADPVTPMNTEEQGQIQDDDSHSASEFLDLFSAVDQQLDDDDLQASLDASPRKTSNADDINQNKSSSSAVLDEQKILLLFEDQEVVSQLMEEFKHNHRQDFRLLNKAIEQGDQQSIKTIAHRMKGASQMLECDTLAIPLATIEKDAERAQFSADCTAYVTLKEATAKLQQEESSDRSHHKASQQT</sequence>
<evidence type="ECO:0000256" key="8">
    <source>
        <dbReference type="ARBA" id="ARBA00022840"/>
    </source>
</evidence>
<comment type="caution">
    <text evidence="20">The sequence shown here is derived from an EMBL/GenBank/DDBJ whole genome shotgun (WGS) entry which is preliminary data.</text>
</comment>
<dbReference type="SUPFAM" id="SSF52172">
    <property type="entry name" value="CheY-like"/>
    <property type="match status" value="1"/>
</dbReference>
<comment type="subcellular location">
    <subcellularLocation>
        <location evidence="2">Cell membrane</location>
        <topology evidence="2">Multi-pass membrane protein</topology>
    </subcellularLocation>
</comment>
<evidence type="ECO:0000256" key="12">
    <source>
        <dbReference type="PROSITE-ProRule" id="PRU00110"/>
    </source>
</evidence>
<keyword evidence="8" id="KW-0067">ATP-binding</keyword>
<feature type="domain" description="Histidine kinase" evidence="17">
    <location>
        <begin position="727"/>
        <end position="953"/>
    </location>
</feature>
<dbReference type="Pfam" id="PF00497">
    <property type="entry name" value="SBP_bac_3"/>
    <property type="match status" value="2"/>
</dbReference>
<dbReference type="SUPFAM" id="SSF55874">
    <property type="entry name" value="ATPase domain of HSP90 chaperone/DNA topoisomerase II/histidine kinase"/>
    <property type="match status" value="1"/>
</dbReference>
<dbReference type="EMBL" id="RSEJ01000002">
    <property type="protein sequence ID" value="NBI51491.1"/>
    <property type="molecule type" value="Genomic_DNA"/>
</dbReference>
<comment type="catalytic activity">
    <reaction evidence="1">
        <text>ATP + protein L-histidine = ADP + protein N-phospho-L-histidine.</text>
        <dbReference type="EC" id="2.7.13.3"/>
    </reaction>
</comment>
<feature type="region of interest" description="Disordered" evidence="15">
    <location>
        <begin position="1323"/>
        <end position="1342"/>
    </location>
</feature>
<dbReference type="Pfam" id="PF00072">
    <property type="entry name" value="Response_reg"/>
    <property type="match status" value="1"/>
</dbReference>
<keyword evidence="4" id="KW-1003">Cell membrane</keyword>
<keyword evidence="21" id="KW-1185">Reference proteome</keyword>
<accession>A0ABW9YCV3</accession>
<feature type="signal peptide" evidence="16">
    <location>
        <begin position="1"/>
        <end position="30"/>
    </location>
</feature>